<keyword evidence="1" id="KW-0732">Signal</keyword>
<dbReference type="RefSeq" id="WP_138938842.1">
    <property type="nucleotide sequence ID" value="NZ_JAAOCD010000007.1"/>
</dbReference>
<reference evidence="2 3" key="1">
    <citation type="submission" date="2020-03" db="EMBL/GenBank/DDBJ databases">
        <title>Rubrivivax benzoatilyticus JA2 (sequenced after 10 years sub-culturing).</title>
        <authorList>
            <person name="Gupta D."/>
            <person name="Chintalapati S."/>
            <person name="Chintalapati V.R."/>
        </authorList>
    </citation>
    <scope>NUCLEOTIDE SEQUENCE [LARGE SCALE GENOMIC DNA]</scope>
    <source>
        <strain evidence="2 3">JA2-Mal</strain>
    </source>
</reference>
<evidence type="ECO:0000313" key="2">
    <source>
        <dbReference type="EMBL" id="NHK99673.1"/>
    </source>
</evidence>
<comment type="caution">
    <text evidence="2">The sequence shown here is derived from an EMBL/GenBank/DDBJ whole genome shotgun (WGS) entry which is preliminary data.</text>
</comment>
<organism evidence="2 3">
    <name type="scientific">Rubrivivax benzoatilyticus</name>
    <dbReference type="NCBI Taxonomy" id="316997"/>
    <lineage>
        <taxon>Bacteria</taxon>
        <taxon>Pseudomonadati</taxon>
        <taxon>Pseudomonadota</taxon>
        <taxon>Betaproteobacteria</taxon>
        <taxon>Burkholderiales</taxon>
        <taxon>Sphaerotilaceae</taxon>
        <taxon>Rubrivivax</taxon>
    </lineage>
</organism>
<proteinExistence type="predicted"/>
<accession>A0ABX0I1I6</accession>
<dbReference type="EMBL" id="JAAOCD010000007">
    <property type="protein sequence ID" value="NHK99673.1"/>
    <property type="molecule type" value="Genomic_DNA"/>
</dbReference>
<protein>
    <submittedName>
        <fullName evidence="2">Uncharacterized protein</fullName>
    </submittedName>
</protein>
<keyword evidence="3" id="KW-1185">Reference proteome</keyword>
<sequence length="153" mass="16764">MKFAYSGLFAVLLSVGLVPAHAAASGGIASCLELADRDARLACFEAGARELKGEEERKRTAEAERKTKEFGLPSPVVRETLSSVKVRIVSEFDGWRPGATFKLDNGQVWEFIGNDSGTVTLTNNEAVIERGMLGSFFLRMEGVRSTPKVRRIR</sequence>
<evidence type="ECO:0000256" key="1">
    <source>
        <dbReference type="SAM" id="SignalP"/>
    </source>
</evidence>
<feature type="chain" id="PRO_5046010482" evidence="1">
    <location>
        <begin position="23"/>
        <end position="153"/>
    </location>
</feature>
<gene>
    <name evidence="2" type="ORF">G7087_14900</name>
</gene>
<dbReference type="Proteomes" id="UP000802098">
    <property type="component" value="Unassembled WGS sequence"/>
</dbReference>
<name>A0ABX0I1I6_9BURK</name>
<evidence type="ECO:0000313" key="3">
    <source>
        <dbReference type="Proteomes" id="UP000802098"/>
    </source>
</evidence>
<dbReference type="PROSITE" id="PS51257">
    <property type="entry name" value="PROKAR_LIPOPROTEIN"/>
    <property type="match status" value="1"/>
</dbReference>
<feature type="signal peptide" evidence="1">
    <location>
        <begin position="1"/>
        <end position="22"/>
    </location>
</feature>